<dbReference type="Pfam" id="PF02631">
    <property type="entry name" value="RecX_HTH2"/>
    <property type="match status" value="1"/>
</dbReference>
<dbReference type="AlphaFoldDB" id="A0A173LPN4"/>
<dbReference type="EMBL" id="CP015961">
    <property type="protein sequence ID" value="ANI92570.1"/>
    <property type="molecule type" value="Genomic_DNA"/>
</dbReference>
<feature type="domain" description="RecX second three-helical" evidence="6">
    <location>
        <begin position="86"/>
        <end position="127"/>
    </location>
</feature>
<dbReference type="Pfam" id="PF21982">
    <property type="entry name" value="RecX_HTH1"/>
    <property type="match status" value="1"/>
</dbReference>
<name>A0A173LPN4_9ACTN</name>
<evidence type="ECO:0000256" key="1">
    <source>
        <dbReference type="ARBA" id="ARBA00004496"/>
    </source>
</evidence>
<evidence type="ECO:0000313" key="8">
    <source>
        <dbReference type="EMBL" id="ANI92570.1"/>
    </source>
</evidence>
<evidence type="ECO:0000256" key="2">
    <source>
        <dbReference type="ARBA" id="ARBA00009695"/>
    </source>
</evidence>
<accession>A0A173LPN4</accession>
<proteinExistence type="inferred from homology"/>
<reference evidence="8 9" key="1">
    <citation type="submission" date="2016-06" db="EMBL/GenBank/DDBJ databases">
        <title>Complete genome sequence of a saline-alkali tolerant type strain Dietzia timorensis ID05-A0528T.</title>
        <authorList>
            <person name="Wu X."/>
        </authorList>
    </citation>
    <scope>NUCLEOTIDE SEQUENCE [LARGE SCALE GENOMIC DNA]</scope>
    <source>
        <strain evidence="8 9">ID05-A0528</strain>
    </source>
</reference>
<comment type="similarity">
    <text evidence="2 5">Belongs to the RecX family.</text>
</comment>
<evidence type="ECO:0000256" key="4">
    <source>
        <dbReference type="ARBA" id="ARBA00022490"/>
    </source>
</evidence>
<dbReference type="InterPro" id="IPR003783">
    <property type="entry name" value="Regulatory_RecX"/>
</dbReference>
<keyword evidence="4 5" id="KW-0963">Cytoplasm</keyword>
<evidence type="ECO:0000256" key="3">
    <source>
        <dbReference type="ARBA" id="ARBA00018111"/>
    </source>
</evidence>
<dbReference type="InterPro" id="IPR053926">
    <property type="entry name" value="RecX_HTH_1st"/>
</dbReference>
<evidence type="ECO:0000259" key="6">
    <source>
        <dbReference type="Pfam" id="PF02631"/>
    </source>
</evidence>
<dbReference type="Proteomes" id="UP000186104">
    <property type="component" value="Chromosome"/>
</dbReference>
<dbReference type="GO" id="GO:0005737">
    <property type="term" value="C:cytoplasm"/>
    <property type="evidence" value="ECO:0007669"/>
    <property type="project" value="UniProtKB-SubCell"/>
</dbReference>
<dbReference type="STRING" id="499555.BJL86_1799"/>
<evidence type="ECO:0000256" key="5">
    <source>
        <dbReference type="HAMAP-Rule" id="MF_01114"/>
    </source>
</evidence>
<dbReference type="InterPro" id="IPR036388">
    <property type="entry name" value="WH-like_DNA-bd_sf"/>
</dbReference>
<evidence type="ECO:0000313" key="9">
    <source>
        <dbReference type="Proteomes" id="UP000186104"/>
    </source>
</evidence>
<protein>
    <recommendedName>
        <fullName evidence="3 5">Regulatory protein RecX</fullName>
    </recommendedName>
</protein>
<dbReference type="OrthoDB" id="5244465at2"/>
<sequence>MTESSPVPSSLEELQAAIAAIESPAPLPELPPLSEEGSKATKAALRLLKFRARSRHELYGRLTEKEFSESAVAEAMERIDAWQLLDDADFARQWVEQRSVSKGTTRTLLRRELEEKGVESAQIGQALEAVTEEDERARAHELVAQRIQRRENSDLSTMEQRTKVKRRLVAYLQRRGYSSGVALSVVNNEIANARQFL</sequence>
<organism evidence="8 9">
    <name type="scientific">Dietzia timorensis</name>
    <dbReference type="NCBI Taxonomy" id="499555"/>
    <lineage>
        <taxon>Bacteria</taxon>
        <taxon>Bacillati</taxon>
        <taxon>Actinomycetota</taxon>
        <taxon>Actinomycetes</taxon>
        <taxon>Mycobacteriales</taxon>
        <taxon>Dietziaceae</taxon>
        <taxon>Dietzia</taxon>
    </lineage>
</organism>
<dbReference type="GO" id="GO:0006282">
    <property type="term" value="P:regulation of DNA repair"/>
    <property type="evidence" value="ECO:0007669"/>
    <property type="project" value="UniProtKB-UniRule"/>
</dbReference>
<dbReference type="Gene3D" id="1.10.10.10">
    <property type="entry name" value="Winged helix-like DNA-binding domain superfamily/Winged helix DNA-binding domain"/>
    <property type="match status" value="2"/>
</dbReference>
<comment type="subcellular location">
    <subcellularLocation>
        <location evidence="1 5">Cytoplasm</location>
    </subcellularLocation>
</comment>
<comment type="function">
    <text evidence="5">Modulates RecA activity.</text>
</comment>
<dbReference type="KEGG" id="dtm:BJL86_1799"/>
<gene>
    <name evidence="5" type="primary">recX</name>
    <name evidence="8" type="ORF">BJL86_1799</name>
</gene>
<dbReference type="RefSeq" id="WP_067470927.1">
    <property type="nucleotide sequence ID" value="NZ_CP015961.1"/>
</dbReference>
<feature type="domain" description="RecX first three-helical" evidence="7">
    <location>
        <begin position="42"/>
        <end position="78"/>
    </location>
</feature>
<dbReference type="PANTHER" id="PTHR33602">
    <property type="entry name" value="REGULATORY PROTEIN RECX FAMILY PROTEIN"/>
    <property type="match status" value="1"/>
</dbReference>
<dbReference type="PANTHER" id="PTHR33602:SF1">
    <property type="entry name" value="REGULATORY PROTEIN RECX FAMILY PROTEIN"/>
    <property type="match status" value="1"/>
</dbReference>
<dbReference type="InterPro" id="IPR053924">
    <property type="entry name" value="RecX_HTH_2nd"/>
</dbReference>
<evidence type="ECO:0000259" key="7">
    <source>
        <dbReference type="Pfam" id="PF21982"/>
    </source>
</evidence>
<dbReference type="HAMAP" id="MF_01114">
    <property type="entry name" value="RecX"/>
    <property type="match status" value="1"/>
</dbReference>
<keyword evidence="9" id="KW-1185">Reference proteome</keyword>